<dbReference type="InterPro" id="IPR003896">
    <property type="entry name" value="Bacterial_exotoxin_B"/>
</dbReference>
<dbReference type="GO" id="GO:0051260">
    <property type="term" value="P:protein homooligomerization"/>
    <property type="evidence" value="ECO:0007669"/>
    <property type="project" value="InterPro"/>
</dbReference>
<proteinExistence type="predicted"/>
<organism evidence="3">
    <name type="scientific">Thomasclavelia spiroformis</name>
    <dbReference type="NCBI Taxonomy" id="29348"/>
    <lineage>
        <taxon>Bacteria</taxon>
        <taxon>Bacillati</taxon>
        <taxon>Bacillota</taxon>
        <taxon>Erysipelotrichia</taxon>
        <taxon>Erysipelotrichales</taxon>
        <taxon>Coprobacillaceae</taxon>
        <taxon>Thomasclavelia</taxon>
    </lineage>
</organism>
<dbReference type="SMART" id="SM00758">
    <property type="entry name" value="PA14"/>
    <property type="match status" value="1"/>
</dbReference>
<dbReference type="PRINTS" id="PR01391">
    <property type="entry name" value="BINARYTOXINB"/>
</dbReference>
<evidence type="ECO:0000259" key="2">
    <source>
        <dbReference type="SMART" id="SM00758"/>
    </source>
</evidence>
<dbReference type="Gene3D" id="3.90.182.10">
    <property type="entry name" value="Toxin - Anthrax Protective Antigen,domain 1"/>
    <property type="match status" value="1"/>
</dbReference>
<dbReference type="SMR" id="O06498"/>
<feature type="domain" description="PA14" evidence="2">
    <location>
        <begin position="47"/>
        <end position="180"/>
    </location>
</feature>
<dbReference type="SUPFAM" id="SSF56988">
    <property type="entry name" value="Anthrax protective antigen"/>
    <property type="match status" value="1"/>
</dbReference>
<dbReference type="InterPro" id="IPR035331">
    <property type="entry name" value="Binary_toxB_3"/>
</dbReference>
<dbReference type="InterPro" id="IPR037149">
    <property type="entry name" value="PA_heptamer_dom_sf"/>
</dbReference>
<dbReference type="InterPro" id="IPR035088">
    <property type="entry name" value="PA_Ca-bd"/>
</dbReference>
<dbReference type="Pfam" id="PF17475">
    <property type="entry name" value="Binary_toxB_2"/>
    <property type="match status" value="1"/>
</dbReference>
<dbReference type="EMBL" id="X97969">
    <property type="protein sequence ID" value="CAA66612.1"/>
    <property type="molecule type" value="Genomic_DNA"/>
</dbReference>
<dbReference type="TCDB" id="1.C.42.1.7">
    <property type="family name" value="the channel-forming bacillus anthracis protective antigen (bapa) family"/>
</dbReference>
<reference evidence="3" key="1">
    <citation type="journal article" date="1997" name="Syst. Appl. Microbiol.">
        <title>Clostridium spiroforme toxin genes are related to C. perfringens iota toxin genes but have a different genomic localization.</title>
        <authorList>
            <person name="Gibert M."/>
            <person name="Perelle S."/>
            <person name="Daube G."/>
            <person name="Popoff M.R."/>
        </authorList>
    </citation>
    <scope>NUCLEOTIDE SEQUENCE</scope>
    <source>
        <strain evidence="3">CS246</strain>
    </source>
</reference>
<dbReference type="GO" id="GO:0005576">
    <property type="term" value="C:extracellular region"/>
    <property type="evidence" value="ECO:0007669"/>
    <property type="project" value="InterPro"/>
</dbReference>
<dbReference type="Pfam" id="PF03495">
    <property type="entry name" value="Binary_toxB"/>
    <property type="match status" value="1"/>
</dbReference>
<gene>
    <name evidence="3" type="primary">sbs</name>
</gene>
<evidence type="ECO:0000256" key="1">
    <source>
        <dbReference type="SAM" id="SignalP"/>
    </source>
</evidence>
<sequence>MKNKKILGLLTCTVLVGQMMTYPVYAKTITQNYDNQEVETTNEKTVSSNGLMGYYFADEHFKDLELMAPVKNGELKFEKNKVEKLLTEEKTNIKSIRWTGRIIPSKDGEYTLSTDKDNVLMQINAEGEIANTLKVNMIKGQEYSIRIEIQDKDIGYVDDLSSPKLYWELNGDKTLIPEKNLFLRDYSKIDENDPFIPKDNFFDLKLKSRSARLASGWGDEDLDTDNDNIPDAYEKNGYTIKDSIAVKWEDSFAQQGYKKYLSSYLESNTAGDPYTDYQKASGSFDKAIKAEARDPLVAAYPVVGVGMEKLIISTNEHASTDQGKTVSRNTTNSKTDANTAGVAINIAYQNGFTGSITTNYSHTTENSTAVQNSNGESWNTSLSINKGESAYINANVRYYNTGTAPMYKVTPTTNLVLDGDTLTTIKAQDNQIGNNLSPNETYPKKGLSPLALNTMDQFSSRLIPINYDQLKKLDAGKQIKLETTQVSGNYGIKNSQGQIITEGNSWSDYISQIDSLSASIILDTGSDVFERRVTAKDSSNPEDKTPVLTIGEAIEKAFGATKNGEILYFNGMPIDESCVELIFDGNTANLIKERLNALNDKKIYNVQLERGMKILIKTSTYFNNFDGYNNFPSSWSNVDSNNQDGLQNAANKLSGETKIVIPMSKLNPYKRYVFSGYLKNSSTSNPITVNIKAKEQKTYNLVSENDYKKFSYEFETIGRDASNIEITLTSSGTIFLDNLSITELNSTPEILKEPDIKVPSDQEIIDAHKKYYADLSFNQSTANYYLDGLYFEPTQTNKEVLDYIQKYKVEATLEYSGFKDIGTKDKELRNYTGDSNQPKTNYVNFRSYFTSGENVMPYKKLRIYAITPENKELLVLSIN</sequence>
<dbReference type="Pfam" id="PF17476">
    <property type="entry name" value="Binary_toxB_3"/>
    <property type="match status" value="1"/>
</dbReference>
<feature type="signal peptide" evidence="1">
    <location>
        <begin position="1"/>
        <end position="26"/>
    </location>
</feature>
<dbReference type="Gene3D" id="3.10.20.110">
    <property type="match status" value="1"/>
</dbReference>
<dbReference type="InterPro" id="IPR011658">
    <property type="entry name" value="PA14_dom"/>
</dbReference>
<keyword evidence="1" id="KW-0732">Signal</keyword>
<protein>
    <submittedName>
        <fullName evidence="3">Sb component</fullName>
    </submittedName>
</protein>
<evidence type="ECO:0000313" key="3">
    <source>
        <dbReference type="EMBL" id="CAA66612.1"/>
    </source>
</evidence>
<dbReference type="AlphaFoldDB" id="O06498"/>
<name>O06498_9FIRM</name>
<accession>O06498</accession>
<dbReference type="InterPro" id="IPR027439">
    <property type="entry name" value="PA_heptamer_dom"/>
</dbReference>
<dbReference type="Gene3D" id="2.60.120.240">
    <property type="entry name" value="Protective antigen, heptamerisation domain"/>
    <property type="match status" value="1"/>
</dbReference>
<feature type="chain" id="PRO_5004157712" evidence="1">
    <location>
        <begin position="27"/>
        <end position="879"/>
    </location>
</feature>